<evidence type="ECO:0000256" key="1">
    <source>
        <dbReference type="SAM" id="Phobius"/>
    </source>
</evidence>
<dbReference type="EMBL" id="BNAJ01000012">
    <property type="protein sequence ID" value="GHF57804.1"/>
    <property type="molecule type" value="Genomic_DNA"/>
</dbReference>
<evidence type="ECO:0000313" key="3">
    <source>
        <dbReference type="EMBL" id="MBB5378451.1"/>
    </source>
</evidence>
<protein>
    <submittedName>
        <fullName evidence="3">Uncharacterized protein</fullName>
    </submittedName>
</protein>
<reference evidence="3 4" key="3">
    <citation type="submission" date="2020-08" db="EMBL/GenBank/DDBJ databases">
        <title>Genomic Encyclopedia of Type Strains, Phase IV (KMG-IV): sequencing the most valuable type-strain genomes for metagenomic binning, comparative biology and taxonomic classification.</title>
        <authorList>
            <person name="Goeker M."/>
        </authorList>
    </citation>
    <scope>NUCLEOTIDE SEQUENCE [LARGE SCALE GENOMIC DNA]</scope>
    <source>
        <strain evidence="3 4">DSM 27521</strain>
    </source>
</reference>
<dbReference type="AlphaFoldDB" id="A0A7W8KK59"/>
<keyword evidence="1" id="KW-0812">Transmembrane</keyword>
<gene>
    <name evidence="2" type="ORF">GCM10017781_37510</name>
    <name evidence="3" type="ORF">HNQ07_003958</name>
</gene>
<dbReference type="Proteomes" id="UP000619376">
    <property type="component" value="Unassembled WGS sequence"/>
</dbReference>
<feature type="transmembrane region" description="Helical" evidence="1">
    <location>
        <begin position="58"/>
        <end position="76"/>
    </location>
</feature>
<keyword evidence="5" id="KW-1185">Reference proteome</keyword>
<keyword evidence="1" id="KW-0472">Membrane</keyword>
<dbReference type="RefSeq" id="WP_184114976.1">
    <property type="nucleotide sequence ID" value="NZ_BNAJ01000012.1"/>
</dbReference>
<sequence length="123" mass="13205">MTMSRSVALGLLAVTAWIHFKDIPDKLGETAYLGWLYILLVVGCAAAGAWLLSERWRLGYLLGAVISFGAILGYSLTRSVGLPDATGDIGNWAEPTGVISLIVEVAFVVLAVQELRRSGLRLT</sequence>
<reference evidence="5" key="2">
    <citation type="journal article" date="2019" name="Int. J. Syst. Evol. Microbiol.">
        <title>The Global Catalogue of Microorganisms (GCM) 10K type strain sequencing project: providing services to taxonomists for standard genome sequencing and annotation.</title>
        <authorList>
            <consortium name="The Broad Institute Genomics Platform"/>
            <consortium name="The Broad Institute Genome Sequencing Center for Infectious Disease"/>
            <person name="Wu L."/>
            <person name="Ma J."/>
        </authorList>
    </citation>
    <scope>NUCLEOTIDE SEQUENCE [LARGE SCALE GENOMIC DNA]</scope>
    <source>
        <strain evidence="5">CGMCC 1.18437</strain>
    </source>
</reference>
<reference evidence="2" key="4">
    <citation type="submission" date="2024-05" db="EMBL/GenBank/DDBJ databases">
        <authorList>
            <person name="Sun Q."/>
            <person name="Zhou Y."/>
        </authorList>
    </citation>
    <scope>NUCLEOTIDE SEQUENCE</scope>
    <source>
        <strain evidence="2">CGMCC 1.18437</strain>
    </source>
</reference>
<evidence type="ECO:0000313" key="4">
    <source>
        <dbReference type="Proteomes" id="UP000539473"/>
    </source>
</evidence>
<reference evidence="2" key="1">
    <citation type="journal article" date="2014" name="Int. J. Syst. Evol. Microbiol.">
        <title>Complete genome of a new Firmicutes species belonging to the dominant human colonic microbiota ('Ruminococcus bicirculans') reveals two chromosomes and a selective capacity to utilize plant glucans.</title>
        <authorList>
            <consortium name="NISC Comparative Sequencing Program"/>
            <person name="Wegmann U."/>
            <person name="Louis P."/>
            <person name="Goesmann A."/>
            <person name="Henrissat B."/>
            <person name="Duncan S.H."/>
            <person name="Flint H.J."/>
        </authorList>
    </citation>
    <scope>NUCLEOTIDE SEQUENCE</scope>
    <source>
        <strain evidence="2">CGMCC 1.18437</strain>
    </source>
</reference>
<dbReference type="Proteomes" id="UP000539473">
    <property type="component" value="Unassembled WGS sequence"/>
</dbReference>
<comment type="caution">
    <text evidence="3">The sequence shown here is derived from an EMBL/GenBank/DDBJ whole genome shotgun (WGS) entry which is preliminary data.</text>
</comment>
<feature type="transmembrane region" description="Helical" evidence="1">
    <location>
        <begin position="30"/>
        <end position="51"/>
    </location>
</feature>
<accession>A0A7W8KK59</accession>
<name>A0A7W8KK59_9DEIO</name>
<evidence type="ECO:0000313" key="2">
    <source>
        <dbReference type="EMBL" id="GHF57804.1"/>
    </source>
</evidence>
<feature type="transmembrane region" description="Helical" evidence="1">
    <location>
        <begin position="96"/>
        <end position="112"/>
    </location>
</feature>
<dbReference type="EMBL" id="JACHFK010000013">
    <property type="protein sequence ID" value="MBB5378451.1"/>
    <property type="molecule type" value="Genomic_DNA"/>
</dbReference>
<keyword evidence="1" id="KW-1133">Transmembrane helix</keyword>
<organism evidence="3 4">
    <name type="scientific">Deinococcus metalli</name>
    <dbReference type="NCBI Taxonomy" id="1141878"/>
    <lineage>
        <taxon>Bacteria</taxon>
        <taxon>Thermotogati</taxon>
        <taxon>Deinococcota</taxon>
        <taxon>Deinococci</taxon>
        <taxon>Deinococcales</taxon>
        <taxon>Deinococcaceae</taxon>
        <taxon>Deinococcus</taxon>
    </lineage>
</organism>
<proteinExistence type="predicted"/>
<evidence type="ECO:0000313" key="5">
    <source>
        <dbReference type="Proteomes" id="UP000619376"/>
    </source>
</evidence>